<name>A0A3N1GTY0_9ACTN</name>
<gene>
    <name evidence="5" type="ORF">EDD30_6666</name>
</gene>
<dbReference type="PANTHER" id="PTHR10157">
    <property type="entry name" value="DOPAMINE BETA HYDROXYLASE RELATED"/>
    <property type="match status" value="1"/>
</dbReference>
<dbReference type="Proteomes" id="UP000271683">
    <property type="component" value="Unassembled WGS sequence"/>
</dbReference>
<feature type="region of interest" description="Disordered" evidence="2">
    <location>
        <begin position="35"/>
        <end position="54"/>
    </location>
</feature>
<comment type="caution">
    <text evidence="5">The sequence shown here is derived from an EMBL/GenBank/DDBJ whole genome shotgun (WGS) entry which is preliminary data.</text>
</comment>
<evidence type="ECO:0000313" key="6">
    <source>
        <dbReference type="Proteomes" id="UP000271683"/>
    </source>
</evidence>
<accession>A0A3N1GTY0</accession>
<evidence type="ECO:0000313" key="5">
    <source>
        <dbReference type="EMBL" id="ROP33642.1"/>
    </source>
</evidence>
<feature type="signal peptide" evidence="3">
    <location>
        <begin position="1"/>
        <end position="34"/>
    </location>
</feature>
<dbReference type="Gene3D" id="2.60.120.310">
    <property type="entry name" value="Copper type II, ascorbate-dependent monooxygenase, N-terminal domain"/>
    <property type="match status" value="1"/>
</dbReference>
<evidence type="ECO:0000256" key="3">
    <source>
        <dbReference type="SAM" id="SignalP"/>
    </source>
</evidence>
<keyword evidence="3" id="KW-0732">Signal</keyword>
<dbReference type="InterPro" id="IPR036939">
    <property type="entry name" value="Cu2_ascorb_mOase_N_sf"/>
</dbReference>
<feature type="domain" description="Copper type II ascorbate-dependent monooxygenase C-terminal" evidence="4">
    <location>
        <begin position="289"/>
        <end position="384"/>
    </location>
</feature>
<dbReference type="PROSITE" id="PS51257">
    <property type="entry name" value="PROKAR_LIPOPROTEIN"/>
    <property type="match status" value="1"/>
</dbReference>
<dbReference type="Pfam" id="PF03712">
    <property type="entry name" value="Cu2_monoox_C"/>
    <property type="match status" value="1"/>
</dbReference>
<dbReference type="GO" id="GO:0004500">
    <property type="term" value="F:dopamine beta-monooxygenase activity"/>
    <property type="evidence" value="ECO:0007669"/>
    <property type="project" value="InterPro"/>
</dbReference>
<keyword evidence="5" id="KW-0560">Oxidoreductase</keyword>
<dbReference type="SUPFAM" id="SSF49742">
    <property type="entry name" value="PHM/PNGase F"/>
    <property type="match status" value="2"/>
</dbReference>
<dbReference type="InterPro" id="IPR014784">
    <property type="entry name" value="Cu2_ascorb_mOase-like_C"/>
</dbReference>
<dbReference type="EMBL" id="RJKL01000001">
    <property type="protein sequence ID" value="ROP33642.1"/>
    <property type="molecule type" value="Genomic_DNA"/>
</dbReference>
<protein>
    <submittedName>
        <fullName evidence="5">Copper type II ascorbate-dependent monooxygenase-like protein</fullName>
    </submittedName>
</protein>
<reference evidence="5 6" key="1">
    <citation type="submission" date="2018-11" db="EMBL/GenBank/DDBJ databases">
        <title>Sequencing the genomes of 1000 actinobacteria strains.</title>
        <authorList>
            <person name="Klenk H.-P."/>
        </authorList>
    </citation>
    <scope>NUCLEOTIDE SEQUENCE [LARGE SCALE GENOMIC DNA]</scope>
    <source>
        <strain evidence="5 6">DSM 43634</strain>
    </source>
</reference>
<evidence type="ECO:0000256" key="2">
    <source>
        <dbReference type="SAM" id="MobiDB-lite"/>
    </source>
</evidence>
<dbReference type="InterPro" id="IPR008977">
    <property type="entry name" value="PHM/PNGase_F_dom_sf"/>
</dbReference>
<evidence type="ECO:0000259" key="4">
    <source>
        <dbReference type="Pfam" id="PF03712"/>
    </source>
</evidence>
<organism evidence="5 6">
    <name type="scientific">Couchioplanes caeruleus</name>
    <dbReference type="NCBI Taxonomy" id="56438"/>
    <lineage>
        <taxon>Bacteria</taxon>
        <taxon>Bacillati</taxon>
        <taxon>Actinomycetota</taxon>
        <taxon>Actinomycetes</taxon>
        <taxon>Micromonosporales</taxon>
        <taxon>Micromonosporaceae</taxon>
        <taxon>Couchioplanes</taxon>
    </lineage>
</organism>
<sequence>MGIGTGRWRRRAGGCAAAWMTAALLTSCSGAPVADDPAGSGPVTGDRIGSAHVPTQPLRAGERFAQVTMPEAYTPAPPAGGTDEYRCFLVDPGLTGDMFLTGSQFIAQNTDIVHHAIFFRIDGSAVAAARARDDAARGPGWTCFGDAGVGASAAWVASWAPGGTETVLSPDVGFAMPAGSRLVMQVHYSLLTVDPATRPTDRSGIRLRLTDKRLRPLHTTLLTAPVELPCTAAESGPLCDRDAAVADVARRFGAGPAATAGHLVAQCSAGRPVKGDTQHCDHRVKQAGRIHGIGGHMHLLGRAIRVELNPGTRAARTLLDIDAYDFDDQRLRLQAAPVAVAAGDTLRVTCTHDAGLRRQLPQLRSLPPRYVVWGEGTADEMCLGIIVGTHDES</sequence>
<dbReference type="AlphaFoldDB" id="A0A3N1GTY0"/>
<dbReference type="PANTHER" id="PTHR10157:SF23">
    <property type="entry name" value="MOXD1 HOMOLOG 1"/>
    <property type="match status" value="1"/>
</dbReference>
<dbReference type="GO" id="GO:0005507">
    <property type="term" value="F:copper ion binding"/>
    <property type="evidence" value="ECO:0007669"/>
    <property type="project" value="InterPro"/>
</dbReference>
<keyword evidence="5" id="KW-0503">Monooxygenase</keyword>
<evidence type="ECO:0000256" key="1">
    <source>
        <dbReference type="ARBA" id="ARBA00023157"/>
    </source>
</evidence>
<dbReference type="InterPro" id="IPR024548">
    <property type="entry name" value="Cu2_monoox_C"/>
</dbReference>
<dbReference type="Gene3D" id="2.60.120.230">
    <property type="match status" value="1"/>
</dbReference>
<proteinExistence type="predicted"/>
<keyword evidence="1" id="KW-1015">Disulfide bond</keyword>
<feature type="chain" id="PRO_5038859774" evidence="3">
    <location>
        <begin position="35"/>
        <end position="393"/>
    </location>
</feature>
<dbReference type="InterPro" id="IPR000945">
    <property type="entry name" value="DBH-like"/>
</dbReference>